<accession>A0AAV1P960</accession>
<organism evidence="5 6">
    <name type="scientific">Scomber scombrus</name>
    <name type="common">Atlantic mackerel</name>
    <name type="synonym">Scomber vernalis</name>
    <dbReference type="NCBI Taxonomy" id="13677"/>
    <lineage>
        <taxon>Eukaryota</taxon>
        <taxon>Metazoa</taxon>
        <taxon>Chordata</taxon>
        <taxon>Craniata</taxon>
        <taxon>Vertebrata</taxon>
        <taxon>Euteleostomi</taxon>
        <taxon>Actinopterygii</taxon>
        <taxon>Neopterygii</taxon>
        <taxon>Teleostei</taxon>
        <taxon>Neoteleostei</taxon>
        <taxon>Acanthomorphata</taxon>
        <taxon>Pelagiaria</taxon>
        <taxon>Scombriformes</taxon>
        <taxon>Scombridae</taxon>
        <taxon>Scomber</taxon>
    </lineage>
</organism>
<protein>
    <submittedName>
        <fullName evidence="5">GTPase IMAP family member 7-like</fullName>
    </submittedName>
</protein>
<dbReference type="PANTHER" id="PTHR10903:SF188">
    <property type="entry name" value="GTPASE IMAP FAMILY MEMBER 2-LIKE-RELATED"/>
    <property type="match status" value="1"/>
</dbReference>
<evidence type="ECO:0000259" key="4">
    <source>
        <dbReference type="PROSITE" id="PS51720"/>
    </source>
</evidence>
<keyword evidence="3" id="KW-0342">GTP-binding</keyword>
<comment type="caution">
    <text evidence="5">The sequence shown here is derived from an EMBL/GenBank/DDBJ whole genome shotgun (WGS) entry which is preliminary data.</text>
</comment>
<dbReference type="PANTHER" id="PTHR10903">
    <property type="entry name" value="GTPASE, IMAP FAMILY MEMBER-RELATED"/>
    <property type="match status" value="1"/>
</dbReference>
<name>A0AAV1P960_SCOSC</name>
<sequence length="294" mass="32580">MGLNSIEDSSSPVVSNLRIVLLGKTGSGKSATGNTILRQEAFFTEDISMSSLTIHCQQETSHFDERTVSVIDTPGIFDTSMTEPQLKSEIENCIMLSLPGPHIFLLVIRLDVRFTEEERNTVKWIRDNFGEEASNYTLVLFTRGDKVKEEQIETILDKTPELKEVISDCKAGYIVFDNTRMENRTQVADLFEKIDKIVQINGNHYTSSIYEEVQRQINNNEWWGKRAENMDNVGHVLFAAAATAATAAIPPVAGVAILAEETAVMARVGSALMASGGMISKALGKWMKPKTKDS</sequence>
<dbReference type="InterPro" id="IPR006703">
    <property type="entry name" value="G_AIG1"/>
</dbReference>
<evidence type="ECO:0000313" key="6">
    <source>
        <dbReference type="Proteomes" id="UP001314229"/>
    </source>
</evidence>
<gene>
    <name evidence="5" type="ORF">FSCOSCO3_A022140</name>
</gene>
<dbReference type="PROSITE" id="PS51720">
    <property type="entry name" value="G_AIG1"/>
    <property type="match status" value="1"/>
</dbReference>
<evidence type="ECO:0000313" key="5">
    <source>
        <dbReference type="EMBL" id="CAK6968334.1"/>
    </source>
</evidence>
<dbReference type="GO" id="GO:0005525">
    <property type="term" value="F:GTP binding"/>
    <property type="evidence" value="ECO:0007669"/>
    <property type="project" value="UniProtKB-KW"/>
</dbReference>
<dbReference type="Pfam" id="PF04548">
    <property type="entry name" value="AIG1"/>
    <property type="match status" value="1"/>
</dbReference>
<evidence type="ECO:0000256" key="3">
    <source>
        <dbReference type="ARBA" id="ARBA00023134"/>
    </source>
</evidence>
<evidence type="ECO:0000256" key="2">
    <source>
        <dbReference type="ARBA" id="ARBA00022741"/>
    </source>
</evidence>
<dbReference type="FunFam" id="3.40.50.300:FF:000366">
    <property type="entry name" value="GTPase, IMAP family member 2"/>
    <property type="match status" value="1"/>
</dbReference>
<reference evidence="5 6" key="1">
    <citation type="submission" date="2024-01" db="EMBL/GenBank/DDBJ databases">
        <authorList>
            <person name="Alioto T."/>
            <person name="Alioto T."/>
            <person name="Gomez Garrido J."/>
        </authorList>
    </citation>
    <scope>NUCLEOTIDE SEQUENCE [LARGE SCALE GENOMIC DNA]</scope>
</reference>
<dbReference type="CDD" id="cd01852">
    <property type="entry name" value="AIG1"/>
    <property type="match status" value="1"/>
</dbReference>
<dbReference type="InterPro" id="IPR045058">
    <property type="entry name" value="GIMA/IAN/Toc"/>
</dbReference>
<feature type="domain" description="AIG1-type G" evidence="4">
    <location>
        <begin position="14"/>
        <end position="214"/>
    </location>
</feature>
<evidence type="ECO:0000256" key="1">
    <source>
        <dbReference type="ARBA" id="ARBA00008535"/>
    </source>
</evidence>
<keyword evidence="6" id="KW-1185">Reference proteome</keyword>
<dbReference type="SUPFAM" id="SSF52540">
    <property type="entry name" value="P-loop containing nucleoside triphosphate hydrolases"/>
    <property type="match status" value="1"/>
</dbReference>
<dbReference type="Gene3D" id="3.40.50.300">
    <property type="entry name" value="P-loop containing nucleotide triphosphate hydrolases"/>
    <property type="match status" value="1"/>
</dbReference>
<keyword evidence="2" id="KW-0547">Nucleotide-binding</keyword>
<proteinExistence type="inferred from homology"/>
<comment type="similarity">
    <text evidence="1">Belongs to the TRAFAC class TrmE-Era-EngA-EngB-Septin-like GTPase superfamily. AIG1/Toc34/Toc159-like paraseptin GTPase family. IAN subfamily.</text>
</comment>
<dbReference type="Proteomes" id="UP001314229">
    <property type="component" value="Unassembled WGS sequence"/>
</dbReference>
<dbReference type="EMBL" id="CAWUFR010000118">
    <property type="protein sequence ID" value="CAK6968334.1"/>
    <property type="molecule type" value="Genomic_DNA"/>
</dbReference>
<dbReference type="AlphaFoldDB" id="A0AAV1P960"/>
<dbReference type="InterPro" id="IPR027417">
    <property type="entry name" value="P-loop_NTPase"/>
</dbReference>